<sequence>MGTSGSVVLEPLWEELLASEELTTSRAVSCEYPLPPRFEAVKDARDFALTTLRRWNLAELFDSVALVASELVTNALRHGLSSADSFHWDFPIQLCLVRRASRVLCVVRDPSSEGPVSKEPDFVSESGRGLHLVDSFSDTWGWHPLAGTGKIVWALFQSPNEGYSAARRPIAM</sequence>
<dbReference type="CDD" id="cd16936">
    <property type="entry name" value="HATPase_RsbW-like"/>
    <property type="match status" value="1"/>
</dbReference>
<dbReference type="InterPro" id="IPR003594">
    <property type="entry name" value="HATPase_dom"/>
</dbReference>
<dbReference type="InterPro" id="IPR036890">
    <property type="entry name" value="HATPase_C_sf"/>
</dbReference>
<evidence type="ECO:0000256" key="1">
    <source>
        <dbReference type="ARBA" id="ARBA00022527"/>
    </source>
</evidence>
<comment type="caution">
    <text evidence="3">The sequence shown here is derived from an EMBL/GenBank/DDBJ whole genome shotgun (WGS) entry which is preliminary data.</text>
</comment>
<dbReference type="PANTHER" id="PTHR35526">
    <property type="entry name" value="ANTI-SIGMA-F FACTOR RSBW-RELATED"/>
    <property type="match status" value="1"/>
</dbReference>
<keyword evidence="1" id="KW-0723">Serine/threonine-protein kinase</keyword>
<accession>A0A0T6LNB6</accession>
<dbReference type="Proteomes" id="UP000050867">
    <property type="component" value="Unassembled WGS sequence"/>
</dbReference>
<dbReference type="SUPFAM" id="SSF55874">
    <property type="entry name" value="ATPase domain of HSP90 chaperone/DNA topoisomerase II/histidine kinase"/>
    <property type="match status" value="1"/>
</dbReference>
<dbReference type="Pfam" id="PF13581">
    <property type="entry name" value="HATPase_c_2"/>
    <property type="match status" value="1"/>
</dbReference>
<dbReference type="InterPro" id="IPR050267">
    <property type="entry name" value="Anti-sigma-factor_SerPK"/>
</dbReference>
<evidence type="ECO:0000313" key="3">
    <source>
        <dbReference type="EMBL" id="KRV47460.1"/>
    </source>
</evidence>
<evidence type="ECO:0000313" key="4">
    <source>
        <dbReference type="Proteomes" id="UP000050867"/>
    </source>
</evidence>
<keyword evidence="1" id="KW-0808">Transferase</keyword>
<dbReference type="GO" id="GO:0004674">
    <property type="term" value="F:protein serine/threonine kinase activity"/>
    <property type="evidence" value="ECO:0007669"/>
    <property type="project" value="UniProtKB-KW"/>
</dbReference>
<dbReference type="EMBL" id="LLZU01000037">
    <property type="protein sequence ID" value="KRV47460.1"/>
    <property type="molecule type" value="Genomic_DNA"/>
</dbReference>
<dbReference type="eggNOG" id="COG2172">
    <property type="taxonomic scope" value="Bacteria"/>
</dbReference>
<dbReference type="PANTHER" id="PTHR35526:SF3">
    <property type="entry name" value="ANTI-SIGMA-F FACTOR RSBW"/>
    <property type="match status" value="1"/>
</dbReference>
<organism evidence="3 4">
    <name type="scientific">Wenjunlia vitaminophila</name>
    <name type="common">Streptomyces vitaminophilus</name>
    <dbReference type="NCBI Taxonomy" id="76728"/>
    <lineage>
        <taxon>Bacteria</taxon>
        <taxon>Bacillati</taxon>
        <taxon>Actinomycetota</taxon>
        <taxon>Actinomycetes</taxon>
        <taxon>Kitasatosporales</taxon>
        <taxon>Streptomycetaceae</taxon>
        <taxon>Wenjunlia</taxon>
    </lineage>
</organism>
<proteinExistence type="predicted"/>
<dbReference type="Gene3D" id="3.30.565.10">
    <property type="entry name" value="Histidine kinase-like ATPase, C-terminal domain"/>
    <property type="match status" value="1"/>
</dbReference>
<keyword evidence="1" id="KW-0418">Kinase</keyword>
<keyword evidence="4" id="KW-1185">Reference proteome</keyword>
<feature type="domain" description="Histidine kinase/HSP90-like ATPase" evidence="2">
    <location>
        <begin position="35"/>
        <end position="153"/>
    </location>
</feature>
<name>A0A0T6LNB6_WENVI</name>
<dbReference type="STRING" id="76728.AQ490_08140"/>
<dbReference type="AlphaFoldDB" id="A0A0T6LNB6"/>
<reference evidence="3 4" key="1">
    <citation type="submission" date="2015-10" db="EMBL/GenBank/DDBJ databases">
        <title>Draft genome sequence of pyrrolomycin-producing Streptomyces vitaminophilus.</title>
        <authorList>
            <person name="Graham D.E."/>
            <person name="Mahan K.M."/>
            <person name="Klingeman D.M."/>
            <person name="Hettich R.L."/>
            <person name="Parry R.J."/>
        </authorList>
    </citation>
    <scope>NUCLEOTIDE SEQUENCE [LARGE SCALE GENOMIC DNA]</scope>
    <source>
        <strain evidence="3 4">ATCC 31673</strain>
    </source>
</reference>
<dbReference type="OrthoDB" id="3867457at2"/>
<gene>
    <name evidence="3" type="ORF">AQ490_08140</name>
</gene>
<dbReference type="RefSeq" id="WP_018383827.1">
    <property type="nucleotide sequence ID" value="NZ_LLZU01000037.1"/>
</dbReference>
<evidence type="ECO:0000259" key="2">
    <source>
        <dbReference type="Pfam" id="PF13581"/>
    </source>
</evidence>
<protein>
    <recommendedName>
        <fullName evidence="2">Histidine kinase/HSP90-like ATPase domain-containing protein</fullName>
    </recommendedName>
</protein>